<dbReference type="InterPro" id="IPR000868">
    <property type="entry name" value="Isochorismatase-like_dom"/>
</dbReference>
<name>A0ABR6W1R9_9BACT</name>
<keyword evidence="4" id="KW-1185">Reference proteome</keyword>
<accession>A0ABR6W1R9</accession>
<gene>
    <name evidence="3" type="ORF">FH603_151</name>
</gene>
<dbReference type="PANTHER" id="PTHR43540">
    <property type="entry name" value="PEROXYUREIDOACRYLATE/UREIDOACRYLATE AMIDOHYDROLASE-RELATED"/>
    <property type="match status" value="1"/>
</dbReference>
<evidence type="ECO:0000313" key="4">
    <source>
        <dbReference type="Proteomes" id="UP000700732"/>
    </source>
</evidence>
<reference evidence="3 4" key="1">
    <citation type="submission" date="2019-06" db="EMBL/GenBank/DDBJ databases">
        <title>Spirosoma utsteinense sp. nov. isolated from Antarctic ice-free soils.</title>
        <authorList>
            <person name="Tahon G."/>
        </authorList>
    </citation>
    <scope>NUCLEOTIDE SEQUENCE [LARGE SCALE GENOMIC DNA]</scope>
    <source>
        <strain evidence="3 4">LMG 31447</strain>
    </source>
</reference>
<dbReference type="RefSeq" id="WP_186735034.1">
    <property type="nucleotide sequence ID" value="NZ_VFIA01000001.1"/>
</dbReference>
<protein>
    <submittedName>
        <fullName evidence="3">Nicotinamidase-related amidase</fullName>
    </submittedName>
</protein>
<dbReference type="EMBL" id="VFIA01000001">
    <property type="protein sequence ID" value="MBC3789670.1"/>
    <property type="molecule type" value="Genomic_DNA"/>
</dbReference>
<dbReference type="SUPFAM" id="SSF52499">
    <property type="entry name" value="Isochorismatase-like hydrolases"/>
    <property type="match status" value="1"/>
</dbReference>
<dbReference type="CDD" id="cd00431">
    <property type="entry name" value="cysteine_hydrolases"/>
    <property type="match status" value="1"/>
</dbReference>
<dbReference type="InterPro" id="IPR050272">
    <property type="entry name" value="Isochorismatase-like_hydrls"/>
</dbReference>
<organism evidence="3 4">
    <name type="scientific">Spirosoma utsteinense</name>
    <dbReference type="NCBI Taxonomy" id="2585773"/>
    <lineage>
        <taxon>Bacteria</taxon>
        <taxon>Pseudomonadati</taxon>
        <taxon>Bacteroidota</taxon>
        <taxon>Cytophagia</taxon>
        <taxon>Cytophagales</taxon>
        <taxon>Cytophagaceae</taxon>
        <taxon>Spirosoma</taxon>
    </lineage>
</organism>
<dbReference type="PANTHER" id="PTHR43540:SF6">
    <property type="entry name" value="ISOCHORISMATASE-LIKE DOMAIN-CONTAINING PROTEIN"/>
    <property type="match status" value="1"/>
</dbReference>
<evidence type="ECO:0000256" key="1">
    <source>
        <dbReference type="ARBA" id="ARBA00022801"/>
    </source>
</evidence>
<comment type="caution">
    <text evidence="3">The sequence shown here is derived from an EMBL/GenBank/DDBJ whole genome shotgun (WGS) entry which is preliminary data.</text>
</comment>
<keyword evidence="1" id="KW-0378">Hydrolase</keyword>
<sequence>MTNASNDLHGNAPDSAPVALLIIDMINDLEFPEGPDFFAPTLDAAERIADLKRRAKSLDIPVIYANDNFGRWRSDFNEVLEHCLNDGVRGQPLAERLRPDADDYWVLKPKSSAFFATTLETLLNYLNAKTLIITGISADACVLFTANDAYVRDYNLYIPQDCVVAALPTYTKDALAYMKRVLKANTTPSTDLNLDELLENSQPVSEHFQKS</sequence>
<dbReference type="Proteomes" id="UP000700732">
    <property type="component" value="Unassembled WGS sequence"/>
</dbReference>
<dbReference type="Gene3D" id="3.40.50.850">
    <property type="entry name" value="Isochorismatase-like"/>
    <property type="match status" value="1"/>
</dbReference>
<evidence type="ECO:0000259" key="2">
    <source>
        <dbReference type="Pfam" id="PF00857"/>
    </source>
</evidence>
<dbReference type="InterPro" id="IPR036380">
    <property type="entry name" value="Isochorismatase-like_sf"/>
</dbReference>
<evidence type="ECO:0000313" key="3">
    <source>
        <dbReference type="EMBL" id="MBC3789670.1"/>
    </source>
</evidence>
<proteinExistence type="predicted"/>
<feature type="domain" description="Isochorismatase-like" evidence="2">
    <location>
        <begin position="19"/>
        <end position="180"/>
    </location>
</feature>
<dbReference type="Pfam" id="PF00857">
    <property type="entry name" value="Isochorismatase"/>
    <property type="match status" value="1"/>
</dbReference>